<organism evidence="1 3">
    <name type="scientific">Didymodactylos carnosus</name>
    <dbReference type="NCBI Taxonomy" id="1234261"/>
    <lineage>
        <taxon>Eukaryota</taxon>
        <taxon>Metazoa</taxon>
        <taxon>Spiralia</taxon>
        <taxon>Gnathifera</taxon>
        <taxon>Rotifera</taxon>
        <taxon>Eurotatoria</taxon>
        <taxon>Bdelloidea</taxon>
        <taxon>Philodinida</taxon>
        <taxon>Philodinidae</taxon>
        <taxon>Didymodactylos</taxon>
    </lineage>
</organism>
<name>A0A815UAI0_9BILA</name>
<dbReference type="Proteomes" id="UP000663829">
    <property type="component" value="Unassembled WGS sequence"/>
</dbReference>
<accession>A0A815UAI0</accession>
<sequence>STCRCEKVGIVLEQGLTAESGFDLKNGFWWPNMCVTNIEKIKFDIRIEFYIPRYYDRDEDSPLCPSTTIESFKNNVYLTQRNIPLTYEDNELFHFRS</sequence>
<evidence type="ECO:0000313" key="1">
    <source>
        <dbReference type="EMBL" id="CAF1515022.1"/>
    </source>
</evidence>
<dbReference type="Proteomes" id="UP000681722">
    <property type="component" value="Unassembled WGS sequence"/>
</dbReference>
<keyword evidence="3" id="KW-1185">Reference proteome</keyword>
<dbReference type="EMBL" id="CAJNOQ010023412">
    <property type="protein sequence ID" value="CAF1515022.1"/>
    <property type="molecule type" value="Genomic_DNA"/>
</dbReference>
<reference evidence="1" key="1">
    <citation type="submission" date="2021-02" db="EMBL/GenBank/DDBJ databases">
        <authorList>
            <person name="Nowell W R."/>
        </authorList>
    </citation>
    <scope>NUCLEOTIDE SEQUENCE</scope>
</reference>
<dbReference type="AlphaFoldDB" id="A0A815UAI0"/>
<comment type="caution">
    <text evidence="1">The sequence shown here is derived from an EMBL/GenBank/DDBJ whole genome shotgun (WGS) entry which is preliminary data.</text>
</comment>
<evidence type="ECO:0000313" key="3">
    <source>
        <dbReference type="Proteomes" id="UP000663829"/>
    </source>
</evidence>
<proteinExistence type="predicted"/>
<protein>
    <submittedName>
        <fullName evidence="1">Uncharacterized protein</fullName>
    </submittedName>
</protein>
<feature type="non-terminal residue" evidence="1">
    <location>
        <position position="1"/>
    </location>
</feature>
<dbReference type="EMBL" id="CAJOBC010088956">
    <property type="protein sequence ID" value="CAF4375108.1"/>
    <property type="molecule type" value="Genomic_DNA"/>
</dbReference>
<gene>
    <name evidence="1" type="ORF">GPM918_LOCUS37286</name>
    <name evidence="2" type="ORF">SRO942_LOCUS38048</name>
</gene>
<evidence type="ECO:0000313" key="2">
    <source>
        <dbReference type="EMBL" id="CAF4375108.1"/>
    </source>
</evidence>